<proteinExistence type="predicted"/>
<dbReference type="AlphaFoldDB" id="G6AZA2"/>
<comment type="caution">
    <text evidence="1">The sequence shown here is derived from an EMBL/GenBank/DDBJ whole genome shotgun (WGS) entry which is preliminary data.</text>
</comment>
<feature type="non-terminal residue" evidence="1">
    <location>
        <position position="1"/>
    </location>
</feature>
<name>G6AZA2_9BACT</name>
<gene>
    <name evidence="1" type="ORF">HMPREF0673_01966</name>
</gene>
<dbReference type="EMBL" id="AFZZ01000169">
    <property type="protein sequence ID" value="EHJ38657.1"/>
    <property type="molecule type" value="Genomic_DNA"/>
</dbReference>
<reference evidence="1 2" key="1">
    <citation type="submission" date="2011-08" db="EMBL/GenBank/DDBJ databases">
        <authorList>
            <person name="Weinstock G."/>
            <person name="Sodergren E."/>
            <person name="Clifton S."/>
            <person name="Fulton L."/>
            <person name="Fulton B."/>
            <person name="Courtney L."/>
            <person name="Fronick C."/>
            <person name="Harrison M."/>
            <person name="Strong C."/>
            <person name="Farmer C."/>
            <person name="Delahaunty K."/>
            <person name="Markovic C."/>
            <person name="Hall O."/>
            <person name="Minx P."/>
            <person name="Tomlinson C."/>
            <person name="Mitreva M."/>
            <person name="Hou S."/>
            <person name="Chen J."/>
            <person name="Wollam A."/>
            <person name="Pepin K.H."/>
            <person name="Johnson M."/>
            <person name="Bhonagiri V."/>
            <person name="Zhang X."/>
            <person name="Suruliraj S."/>
            <person name="Warren W."/>
            <person name="Chinwalla A."/>
            <person name="Mardis E.R."/>
            <person name="Wilson R.K."/>
        </authorList>
    </citation>
    <scope>NUCLEOTIDE SEQUENCE [LARGE SCALE GENOMIC DNA]</scope>
    <source>
        <strain evidence="1 2">DSM 18206</strain>
    </source>
</reference>
<evidence type="ECO:0000313" key="1">
    <source>
        <dbReference type="EMBL" id="EHJ38657.1"/>
    </source>
</evidence>
<accession>G6AZA2</accession>
<dbReference type="Proteomes" id="UP000004407">
    <property type="component" value="Unassembled WGS sequence"/>
</dbReference>
<protein>
    <submittedName>
        <fullName evidence="1">Uncharacterized protein</fullName>
    </submittedName>
</protein>
<organism evidence="1 2">
    <name type="scientific">Leyella stercorea DSM 18206</name>
    <dbReference type="NCBI Taxonomy" id="1002367"/>
    <lineage>
        <taxon>Bacteria</taxon>
        <taxon>Pseudomonadati</taxon>
        <taxon>Bacteroidota</taxon>
        <taxon>Bacteroidia</taxon>
        <taxon>Bacteroidales</taxon>
        <taxon>Prevotellaceae</taxon>
        <taxon>Leyella</taxon>
    </lineage>
</organism>
<dbReference type="HOGENOM" id="CLU_2595683_0_0_10"/>
<sequence>GCQPYLKKDNTPLGSEHTKKYKIYWGNKDGKFWKKYVGGGVRIYYLDVNKESKKKYDDIIKSIRIRKLWRPKSPASSNE</sequence>
<evidence type="ECO:0000313" key="2">
    <source>
        <dbReference type="Proteomes" id="UP000004407"/>
    </source>
</evidence>